<reference evidence="2" key="1">
    <citation type="journal article" date="2014" name="Front. Microbiol.">
        <title>High frequency of phylogenetically diverse reductive dehalogenase-homologous genes in deep subseafloor sedimentary metagenomes.</title>
        <authorList>
            <person name="Kawai M."/>
            <person name="Futagami T."/>
            <person name="Toyoda A."/>
            <person name="Takaki Y."/>
            <person name="Nishi S."/>
            <person name="Hori S."/>
            <person name="Arai W."/>
            <person name="Tsubouchi T."/>
            <person name="Morono Y."/>
            <person name="Uchiyama I."/>
            <person name="Ito T."/>
            <person name="Fujiyama A."/>
            <person name="Inagaki F."/>
            <person name="Takami H."/>
        </authorList>
    </citation>
    <scope>NUCLEOTIDE SEQUENCE</scope>
    <source>
        <strain evidence="2">Expedition CK06-06</strain>
    </source>
</reference>
<dbReference type="PANTHER" id="PTHR32329">
    <property type="entry name" value="BIFUNCTIONAL PROTEIN [INCLUDES 2-HYDROXYACYL-COA DEHYDRATASE (N-TER) AND ITS ACTIVATOR DOMAIN (C_TERM)-RELATED"/>
    <property type="match status" value="1"/>
</dbReference>
<evidence type="ECO:0000313" key="2">
    <source>
        <dbReference type="EMBL" id="GAJ10873.1"/>
    </source>
</evidence>
<dbReference type="AlphaFoldDB" id="X1TZY6"/>
<organism evidence="2">
    <name type="scientific">marine sediment metagenome</name>
    <dbReference type="NCBI Taxonomy" id="412755"/>
    <lineage>
        <taxon>unclassified sequences</taxon>
        <taxon>metagenomes</taxon>
        <taxon>ecological metagenomes</taxon>
    </lineage>
</organism>
<feature type="non-terminal residue" evidence="2">
    <location>
        <position position="1"/>
    </location>
</feature>
<gene>
    <name evidence="2" type="ORF">S12H4_47479</name>
</gene>
<proteinExistence type="predicted"/>
<name>X1TZY6_9ZZZZ</name>
<dbReference type="Gene3D" id="3.40.50.11900">
    <property type="match status" value="1"/>
</dbReference>
<protein>
    <recommendedName>
        <fullName evidence="1">DUF2229 domain-containing protein</fullName>
    </recommendedName>
</protein>
<dbReference type="InterPro" id="IPR051805">
    <property type="entry name" value="Dehydratase_Activator_Redct"/>
</dbReference>
<evidence type="ECO:0000259" key="1">
    <source>
        <dbReference type="Pfam" id="PF09989"/>
    </source>
</evidence>
<comment type="caution">
    <text evidence="2">The sequence shown here is derived from an EMBL/GenBank/DDBJ whole genome shotgun (WGS) entry which is preliminary data.</text>
</comment>
<dbReference type="Pfam" id="PF09989">
    <property type="entry name" value="DUF2229"/>
    <property type="match status" value="1"/>
</dbReference>
<feature type="domain" description="DUF2229" evidence="1">
    <location>
        <begin position="3"/>
        <end position="144"/>
    </location>
</feature>
<feature type="non-terminal residue" evidence="2">
    <location>
        <position position="250"/>
    </location>
</feature>
<sequence length="250" mass="28535">VVALMNHADWIFVPRLVCLKKKPKIKLGCPKFIGLPDMVRALLPEANILSLDIDLRIEGELISYVKMAKNLGCNSSRVKHAYQKAIYKLKQYRKENSKRNLSENNNEDKKIKIGLLGHRYLIEDKYLNLDFTKKLSDLDCQTICCHDLSAESIDMELESIKSVSWYFEEEILGAAKRFLHINDVSGVIYLLSFGCGAGSITSEIIDFEIRGKSTIPLLRIIIDEHTGETGLMTRLESFIDMIKLKKEQLI</sequence>
<dbReference type="PANTHER" id="PTHR32329:SF2">
    <property type="entry name" value="BIFUNCTIONAL PROTEIN [INCLUDES 2-HYDROXYACYL-COA DEHYDRATASE (N-TER) AND ITS ACTIVATOR DOMAIN (C_TERM)"/>
    <property type="match status" value="1"/>
</dbReference>
<dbReference type="InterPro" id="IPR018709">
    <property type="entry name" value="CoA_activase_DUF2229"/>
</dbReference>
<accession>X1TZY6</accession>
<dbReference type="EMBL" id="BARW01029566">
    <property type="protein sequence ID" value="GAJ10873.1"/>
    <property type="molecule type" value="Genomic_DNA"/>
</dbReference>